<dbReference type="CDD" id="cd11740">
    <property type="entry name" value="YajQ_like"/>
    <property type="match status" value="1"/>
</dbReference>
<dbReference type="InterPro" id="IPR007551">
    <property type="entry name" value="YajQ/Smlt4090-like"/>
</dbReference>
<gene>
    <name evidence="4" type="ORF">B0I32_115275</name>
</gene>
<comment type="function">
    <text evidence="3">Nucleotide-binding protein.</text>
</comment>
<dbReference type="Proteomes" id="UP000238312">
    <property type="component" value="Unassembled WGS sequence"/>
</dbReference>
<dbReference type="SUPFAM" id="SSF89963">
    <property type="entry name" value="YajQ-like"/>
    <property type="match status" value="2"/>
</dbReference>
<evidence type="ECO:0000313" key="4">
    <source>
        <dbReference type="EMBL" id="PRX61421.1"/>
    </source>
</evidence>
<dbReference type="HAMAP" id="MF_00632">
    <property type="entry name" value="UPF0234"/>
    <property type="match status" value="1"/>
</dbReference>
<keyword evidence="5" id="KW-1185">Reference proteome</keyword>
<dbReference type="InterPro" id="IPR035571">
    <property type="entry name" value="UPF0234-like_C"/>
</dbReference>
<reference evidence="4 5" key="1">
    <citation type="submission" date="2018-03" db="EMBL/GenBank/DDBJ databases">
        <title>Genomic Encyclopedia of Type Strains, Phase III (KMG-III): the genomes of soil and plant-associated and newly described type strains.</title>
        <authorList>
            <person name="Whitman W."/>
        </authorList>
    </citation>
    <scope>NUCLEOTIDE SEQUENCE [LARGE SCALE GENOMIC DNA]</scope>
    <source>
        <strain evidence="4 5">CGMCC 4.7104</strain>
    </source>
</reference>
<dbReference type="Gene3D" id="3.30.70.990">
    <property type="entry name" value="YajQ-like, domain 2"/>
    <property type="match status" value="1"/>
</dbReference>
<dbReference type="Pfam" id="PF04461">
    <property type="entry name" value="YajQ"/>
    <property type="match status" value="1"/>
</dbReference>
<dbReference type="NCBIfam" id="NF003819">
    <property type="entry name" value="PRK05412.1"/>
    <property type="match status" value="1"/>
</dbReference>
<evidence type="ECO:0000256" key="1">
    <source>
        <dbReference type="ARBA" id="ARBA00022741"/>
    </source>
</evidence>
<dbReference type="PANTHER" id="PTHR30476">
    <property type="entry name" value="UPF0234 PROTEIN YAJQ"/>
    <property type="match status" value="1"/>
</dbReference>
<name>A0A2T0MSI1_9ACTN</name>
<comment type="caution">
    <text evidence="4">The sequence shown here is derived from an EMBL/GenBank/DDBJ whole genome shotgun (WGS) entry which is preliminary data.</text>
</comment>
<organism evidence="4 5">
    <name type="scientific">Nonomuraea fuscirosea</name>
    <dbReference type="NCBI Taxonomy" id="1291556"/>
    <lineage>
        <taxon>Bacteria</taxon>
        <taxon>Bacillati</taxon>
        <taxon>Actinomycetota</taxon>
        <taxon>Actinomycetes</taxon>
        <taxon>Streptosporangiales</taxon>
        <taxon>Streptosporangiaceae</taxon>
        <taxon>Nonomuraea</taxon>
    </lineage>
</organism>
<dbReference type="FunFam" id="3.30.70.860:FF:000004">
    <property type="entry name" value="UPF0234 protein AWC22_11905"/>
    <property type="match status" value="1"/>
</dbReference>
<sequence>MGWVGVLHWGPMLARLVRWVRAYRGRAEFIAAERMCALADSSFDIVSKIDRQEVDNALNQTVKELGHRFDFKGTGASIEWSGQNNIEIKANSEERANAALDVFKDKVVKRGLSLKTLDAGEPKLSGKEYRMAVALKEGIDQEHAKKISKMIRDEGPKGVKAQIQGEELRVSSKKKDDLQDVISLLKGKDLDIALQFVNYR</sequence>
<evidence type="ECO:0000313" key="5">
    <source>
        <dbReference type="Proteomes" id="UP000238312"/>
    </source>
</evidence>
<comment type="similarity">
    <text evidence="2 3">Belongs to the YajQ family.</text>
</comment>
<evidence type="ECO:0000256" key="2">
    <source>
        <dbReference type="ARBA" id="ARBA00093450"/>
    </source>
</evidence>
<protein>
    <recommendedName>
        <fullName evidence="3">Nucleotide-binding protein B0I32_115275</fullName>
    </recommendedName>
</protein>
<dbReference type="GO" id="GO:0000166">
    <property type="term" value="F:nucleotide binding"/>
    <property type="evidence" value="ECO:0007669"/>
    <property type="project" value="UniProtKB-UniRule"/>
</dbReference>
<dbReference type="Gene3D" id="3.30.70.860">
    <property type="match status" value="1"/>
</dbReference>
<dbReference type="EMBL" id="PVNG01000015">
    <property type="protein sequence ID" value="PRX61421.1"/>
    <property type="molecule type" value="Genomic_DNA"/>
</dbReference>
<accession>A0A2T0MSI1</accession>
<evidence type="ECO:0000256" key="3">
    <source>
        <dbReference type="HAMAP-Rule" id="MF_00632"/>
    </source>
</evidence>
<dbReference type="InterPro" id="IPR036183">
    <property type="entry name" value="YajQ-like_sf"/>
</dbReference>
<dbReference type="GO" id="GO:0005829">
    <property type="term" value="C:cytosol"/>
    <property type="evidence" value="ECO:0007669"/>
    <property type="project" value="TreeGrafter"/>
</dbReference>
<dbReference type="InterPro" id="IPR035570">
    <property type="entry name" value="UPF0234_N"/>
</dbReference>
<keyword evidence="1 3" id="KW-0547">Nucleotide-binding</keyword>
<dbReference type="AlphaFoldDB" id="A0A2T0MSI1"/>
<dbReference type="PANTHER" id="PTHR30476:SF0">
    <property type="entry name" value="UPF0234 PROTEIN YAJQ"/>
    <property type="match status" value="1"/>
</dbReference>
<proteinExistence type="inferred from homology"/>